<dbReference type="PROSITE" id="PS50097">
    <property type="entry name" value="BTB"/>
    <property type="match status" value="2"/>
</dbReference>
<protein>
    <submittedName>
        <fullName evidence="2">BTB/POZ domain-containing protein</fullName>
    </submittedName>
</protein>
<sequence>MCQASFVLNFNAANFSSASQDFPKSNVVELERSKWYLGIEKTQSSNLNYSKVLDIFLTCERGATNQNYLANLTLILRGSFLDLNFSRMYYFEPMDLEMPCLKIDYNCILDESNGFINDKGECEITAEISVDRIDCEEEAGIERIFKGSKDSRSPPKRLDGVINLHGHCVRVNKELFSWHSEYFKNIFNNEHFEECSQDSIDLIDFTYKQFRLLYKHIYVESVYLPGQTLNLSLSLHGRYLYTDGVVEFRLKSEDGTKESQKLWTLADVRETAQQHTTLQAQDDSSEKSSSKTLSVLNVVDQVEALRILEWFFGSCVSAEYEGNVNLTVSAENIEDLLSVGSYFQITKIMDSCKEFLFRKYDYPDFSSDQRVKLVEKYNLTSVKTEMCQASFVLNFNAANFSSASQDFPKSNVVELERSKWYLGIEKTQSSNLNYSKVLDIFLTCERGATNQNYLANLTLILRGSFLDLNFSRMYYFEPMDLEMPCLKIDYNCILDESNGFINDKGECEITAEISVDRIDCEEEAGIERIFKGSKDSRSPPKRLDGVINLHGHCVRVNKELFSWHSEYFKNIFNNEHFEECSQDSIDLIDFTYKQFRLLYKHIYVESVYLPGRYLYTDGVVEFRLKSEDGTKESQKLWTLADVRETAQQHTTLQAQDDSSEKSSSKTLSVLNVVDQVEALRILEWFFGSCVSAEYEGNVNLTVSAENIEDLLSVGSYFQITKIMDSCKEFLFRKYDYPDFSSDQRVKLVEKYNLTSVKVPSFLAPTIIPRNSTCTEILVNVNFLDTGKEEMCSVNYEDQMIIDTLYKDALTSLYSTGACDAPSQYKLVNVCFSNPNMDLSTDCECVDVGENRTFIYGIVWISRIYSFQVRQLKAEVPNQMSDFSASQSQPRTSMVPSEVSNISSGSLSDSSFTEILAQVNFLDTGNEEMCSVKYEILMTIQSLFSNVFKSLYANGICEPKCYKLENVRVSDPNSPSADSQIVNIEDNPSFIYYVAHSFRIYSFGVRQIAGEASGFESLKSKATPLISNEAPSTSYKRFLPRTIALTREQSTSKSDSFSRANNPKSILTSGEISTNVYSFEDFEETGGLDNTILVYVTYLDTGFKKMCTLPHYTGLSVEKLFNRALLRVYVSDTDFKILPPREYELESVRIFYPVLSTDQHKIVPLDVNDIMSECVLSSQTYSFDVKRKSENSTLQFNASTSNKDSIPGMSSEFSKVPSTELAHIRKIKRRGSIQTLVQLIFLDSEEEKTVTVMDTNEMTIRNLFSFALLTLSYISSDYEIVTVHARYADSTSDGKPHSFYIPINVNSTVNSSYAYSFVIRRKASEPSTSKECSQDPWKFIKLDDV</sequence>
<comment type="caution">
    <text evidence="2">The sequence shown here is derived from an EMBL/GenBank/DDBJ whole genome shotgun (WGS) entry which is preliminary data.</text>
</comment>
<accession>A0AAD4MXN6</accession>
<dbReference type="InterPro" id="IPR011333">
    <property type="entry name" value="SKP1/BTB/POZ_sf"/>
</dbReference>
<dbReference type="InterPro" id="IPR000210">
    <property type="entry name" value="BTB/POZ_dom"/>
</dbReference>
<dbReference type="PANTHER" id="PTHR22744">
    <property type="entry name" value="HELIX LOOP HELIX PROTEIN 21-RELATED"/>
    <property type="match status" value="1"/>
</dbReference>
<dbReference type="EMBL" id="JAKKPZ010000062">
    <property type="protein sequence ID" value="KAI1704868.1"/>
    <property type="molecule type" value="Genomic_DNA"/>
</dbReference>
<keyword evidence="3" id="KW-1185">Reference proteome</keyword>
<evidence type="ECO:0000259" key="1">
    <source>
        <dbReference type="PROSITE" id="PS50097"/>
    </source>
</evidence>
<reference evidence="2" key="1">
    <citation type="submission" date="2022-01" db="EMBL/GenBank/DDBJ databases">
        <title>Genome Sequence Resource for Two Populations of Ditylenchus destructor, the Migratory Endoparasitic Phytonematode.</title>
        <authorList>
            <person name="Zhang H."/>
            <person name="Lin R."/>
            <person name="Xie B."/>
        </authorList>
    </citation>
    <scope>NUCLEOTIDE SEQUENCE</scope>
    <source>
        <strain evidence="2">BazhouSP</strain>
    </source>
</reference>
<dbReference type="Pfam" id="PF00651">
    <property type="entry name" value="BTB"/>
    <property type="match status" value="2"/>
</dbReference>
<evidence type="ECO:0000313" key="2">
    <source>
        <dbReference type="EMBL" id="KAI1704868.1"/>
    </source>
</evidence>
<name>A0AAD4MXN6_9BILA</name>
<feature type="domain" description="BTB" evidence="1">
    <location>
        <begin position="543"/>
        <end position="611"/>
    </location>
</feature>
<dbReference type="SUPFAM" id="SSF54695">
    <property type="entry name" value="POZ domain"/>
    <property type="match status" value="2"/>
</dbReference>
<dbReference type="Gene3D" id="3.30.710.10">
    <property type="entry name" value="Potassium Channel Kv1.1, Chain A"/>
    <property type="match status" value="2"/>
</dbReference>
<dbReference type="PANTHER" id="PTHR22744:SF17">
    <property type="entry name" value="BTB DOMAIN-CONTAINING PROTEIN"/>
    <property type="match status" value="1"/>
</dbReference>
<gene>
    <name evidence="2" type="ORF">DdX_13950</name>
</gene>
<organism evidence="2 3">
    <name type="scientific">Ditylenchus destructor</name>
    <dbReference type="NCBI Taxonomy" id="166010"/>
    <lineage>
        <taxon>Eukaryota</taxon>
        <taxon>Metazoa</taxon>
        <taxon>Ecdysozoa</taxon>
        <taxon>Nematoda</taxon>
        <taxon>Chromadorea</taxon>
        <taxon>Rhabditida</taxon>
        <taxon>Tylenchina</taxon>
        <taxon>Tylenchomorpha</taxon>
        <taxon>Sphaerularioidea</taxon>
        <taxon>Anguinidae</taxon>
        <taxon>Anguininae</taxon>
        <taxon>Ditylenchus</taxon>
    </lineage>
</organism>
<evidence type="ECO:0000313" key="3">
    <source>
        <dbReference type="Proteomes" id="UP001201812"/>
    </source>
</evidence>
<dbReference type="SMART" id="SM00225">
    <property type="entry name" value="BTB"/>
    <property type="match status" value="2"/>
</dbReference>
<feature type="domain" description="BTB" evidence="1">
    <location>
        <begin position="158"/>
        <end position="226"/>
    </location>
</feature>
<dbReference type="Proteomes" id="UP001201812">
    <property type="component" value="Unassembled WGS sequence"/>
</dbReference>
<proteinExistence type="predicted"/>